<dbReference type="PANTHER" id="PTHR37833">
    <property type="entry name" value="LIPOPROTEIN-RELATED"/>
    <property type="match status" value="1"/>
</dbReference>
<dbReference type="Pfam" id="PF07610">
    <property type="entry name" value="DUF1573"/>
    <property type="match status" value="1"/>
</dbReference>
<dbReference type="EMBL" id="BQOL01000001">
    <property type="protein sequence ID" value="GKI18880.1"/>
    <property type="molecule type" value="Genomic_DNA"/>
</dbReference>
<name>A0AA37NZW5_9BACT</name>
<keyword evidence="1" id="KW-0732">Signal</keyword>
<dbReference type="AlphaFoldDB" id="A0AA37NZW5"/>
<evidence type="ECO:0000313" key="2">
    <source>
        <dbReference type="EMBL" id="GKI18880.1"/>
    </source>
</evidence>
<accession>A0AA37NZW5</accession>
<dbReference type="RefSeq" id="WP_009597259.1">
    <property type="nucleotide sequence ID" value="NZ_AP025581.1"/>
</dbReference>
<evidence type="ECO:0000313" key="3">
    <source>
        <dbReference type="Proteomes" id="UP001055105"/>
    </source>
</evidence>
<gene>
    <name evidence="2" type="ORF">CE91St16_17880</name>
</gene>
<proteinExistence type="predicted"/>
<dbReference type="Proteomes" id="UP001055105">
    <property type="component" value="Unassembled WGS sequence"/>
</dbReference>
<protein>
    <recommendedName>
        <fullName evidence="4">DUF1573 domain-containing protein</fullName>
    </recommendedName>
</protein>
<evidence type="ECO:0000256" key="1">
    <source>
        <dbReference type="SAM" id="SignalP"/>
    </source>
</evidence>
<feature type="signal peptide" evidence="1">
    <location>
        <begin position="1"/>
        <end position="21"/>
    </location>
</feature>
<sequence length="244" mass="26835">MRILKAMALIATILAPQVAPAANPRLLRFEEPVKNLGKVAETDGTVQLRFEYTNIADKEVTLLDVHTQCGCAQPAFSRKPVKPGDKGIVEVTFDPKDRYGDFSIGLTVIAGNGNYRKFNTLVVKGYVISRIPEAEIRYPYALSAALRADNKAIGMRQLSRSDPKRTRQLRLLNTSAKTLRLAYRTDSGHLALSGPGEIAPGKEAVLEFTLNPRNMPDGQFVLKCTVSTQDEEIPVEVKGQIVGR</sequence>
<comment type="caution">
    <text evidence="2">The sequence shown here is derived from an EMBL/GenBank/DDBJ whole genome shotgun (WGS) entry which is preliminary data.</text>
</comment>
<evidence type="ECO:0008006" key="4">
    <source>
        <dbReference type="Google" id="ProtNLM"/>
    </source>
</evidence>
<feature type="chain" id="PRO_5041426683" description="DUF1573 domain-containing protein" evidence="1">
    <location>
        <begin position="22"/>
        <end position="244"/>
    </location>
</feature>
<organism evidence="2 3">
    <name type="scientific">Alistipes finegoldii</name>
    <dbReference type="NCBI Taxonomy" id="214856"/>
    <lineage>
        <taxon>Bacteria</taxon>
        <taxon>Pseudomonadati</taxon>
        <taxon>Bacteroidota</taxon>
        <taxon>Bacteroidia</taxon>
        <taxon>Bacteroidales</taxon>
        <taxon>Rikenellaceae</taxon>
        <taxon>Alistipes</taxon>
    </lineage>
</organism>
<dbReference type="InterPro" id="IPR011467">
    <property type="entry name" value="DUF1573"/>
</dbReference>
<dbReference type="PANTHER" id="PTHR37833:SF1">
    <property type="entry name" value="SIGNAL PEPTIDE PROTEIN"/>
    <property type="match status" value="1"/>
</dbReference>
<dbReference type="Gene3D" id="2.60.40.10">
    <property type="entry name" value="Immunoglobulins"/>
    <property type="match status" value="1"/>
</dbReference>
<reference evidence="2" key="1">
    <citation type="submission" date="2022-01" db="EMBL/GenBank/DDBJ databases">
        <title>Novel bile acid biosynthetic pathways are enriched in the microbiome of centenarians.</title>
        <authorList>
            <person name="Sato Y."/>
            <person name="Atarashi K."/>
            <person name="Plichta R.D."/>
            <person name="Arai Y."/>
            <person name="Sasajima S."/>
            <person name="Kearney M.S."/>
            <person name="Suda W."/>
            <person name="Takeshita K."/>
            <person name="Sasaki T."/>
            <person name="Okamoto S."/>
            <person name="Skelly N.A."/>
            <person name="Okamura Y."/>
            <person name="Vlamakis H."/>
            <person name="Li Y."/>
            <person name="Tanoue T."/>
            <person name="Takei H."/>
            <person name="Nittono H."/>
            <person name="Narushima S."/>
            <person name="Irie J."/>
            <person name="Itoh H."/>
            <person name="Moriya K."/>
            <person name="Sugiura Y."/>
            <person name="Suematsu M."/>
            <person name="Moritoki N."/>
            <person name="Shibata S."/>
            <person name="Littman R.D."/>
            <person name="Fischbach A.M."/>
            <person name="Uwamino Y."/>
            <person name="Inoue T."/>
            <person name="Honda A."/>
            <person name="Hattori M."/>
            <person name="Murai T."/>
            <person name="Xavier J.R."/>
            <person name="Hirose N."/>
            <person name="Honda K."/>
        </authorList>
    </citation>
    <scope>NUCLEOTIDE SEQUENCE</scope>
    <source>
        <strain evidence="2">CE91-St16</strain>
    </source>
</reference>
<dbReference type="InterPro" id="IPR013783">
    <property type="entry name" value="Ig-like_fold"/>
</dbReference>